<feature type="compositionally biased region" description="Low complexity" evidence="1">
    <location>
        <begin position="82"/>
        <end position="91"/>
    </location>
</feature>
<name>A0AAW1PIP1_9CHLO</name>
<evidence type="ECO:0000313" key="2">
    <source>
        <dbReference type="EMBL" id="KAK9809733.1"/>
    </source>
</evidence>
<comment type="caution">
    <text evidence="2">The sequence shown here is derived from an EMBL/GenBank/DDBJ whole genome shotgun (WGS) entry which is preliminary data.</text>
</comment>
<evidence type="ECO:0000313" key="3">
    <source>
        <dbReference type="Proteomes" id="UP001465755"/>
    </source>
</evidence>
<reference evidence="2 3" key="1">
    <citation type="journal article" date="2024" name="Nat. Commun.">
        <title>Phylogenomics reveals the evolutionary origins of lichenization in chlorophyte algae.</title>
        <authorList>
            <person name="Puginier C."/>
            <person name="Libourel C."/>
            <person name="Otte J."/>
            <person name="Skaloud P."/>
            <person name="Haon M."/>
            <person name="Grisel S."/>
            <person name="Petersen M."/>
            <person name="Berrin J.G."/>
            <person name="Delaux P.M."/>
            <person name="Dal Grande F."/>
            <person name="Keller J."/>
        </authorList>
    </citation>
    <scope>NUCLEOTIDE SEQUENCE [LARGE SCALE GENOMIC DNA]</scope>
    <source>
        <strain evidence="2 3">SAG 2036</strain>
    </source>
</reference>
<feature type="region of interest" description="Disordered" evidence="1">
    <location>
        <begin position="276"/>
        <end position="352"/>
    </location>
</feature>
<feature type="compositionally biased region" description="Polar residues" evidence="1">
    <location>
        <begin position="292"/>
        <end position="309"/>
    </location>
</feature>
<accession>A0AAW1PIP1</accession>
<gene>
    <name evidence="2" type="ORF">WJX73_000942</name>
</gene>
<feature type="region of interest" description="Disordered" evidence="1">
    <location>
        <begin position="1"/>
        <end position="99"/>
    </location>
</feature>
<dbReference type="EMBL" id="JALJOQ010000016">
    <property type="protein sequence ID" value="KAK9809733.1"/>
    <property type="molecule type" value="Genomic_DNA"/>
</dbReference>
<evidence type="ECO:0000256" key="1">
    <source>
        <dbReference type="SAM" id="MobiDB-lite"/>
    </source>
</evidence>
<keyword evidence="3" id="KW-1185">Reference proteome</keyword>
<proteinExistence type="predicted"/>
<feature type="region of interest" description="Disordered" evidence="1">
    <location>
        <begin position="368"/>
        <end position="421"/>
    </location>
</feature>
<dbReference type="AlphaFoldDB" id="A0AAW1PIP1"/>
<protein>
    <submittedName>
        <fullName evidence="2">Uncharacterized protein</fullName>
    </submittedName>
</protein>
<feature type="region of interest" description="Disordered" evidence="1">
    <location>
        <begin position="233"/>
        <end position="253"/>
    </location>
</feature>
<dbReference type="Proteomes" id="UP001465755">
    <property type="component" value="Unassembled WGS sequence"/>
</dbReference>
<sequence length="475" mass="51790">MDASGAGFQLGQQARHAVAAEQQSAGHHEQPLGDQNRARKRRDSLDLEHSPHRSKRRSSAASDLLQQAGASSPQIAEASVPQQAGGQSEQGQQKENDADSVDKALEDFDNFREAIRGPKHRQGRQFAPVWMQLKFMQLLPSPLVRPRPVQLPLLQDDGVLAVSSPVEHPESVSCEVVSDRLDTSKTPASQAALLCQQSGYEWTPMEGVPERPLALARSQARLAWGARTPACTPMEAPRVRSTRSASRESLRLQRDIAQLPTSVERLHYIQAEHEQVEDLGPETPSDAAIGQSEPSQHTRQDAGTQQPLTPASGPQPLHDHPDALSSPSQTPAGDFFPAEDTAIDGPASLQDALPHDICSHDLLPGRKGDGAGAAAEASAPKCNKAGRTAPLNAHLRRSIQGRKSLAGDGLRQEEDGRRHSTRLRRPPLAWFRNEHKIYTRAHRALPTVSTYVTNTPNTPWKFEDGARKLKTRNAA</sequence>
<feature type="compositionally biased region" description="Polar residues" evidence="1">
    <location>
        <begin position="59"/>
        <end position="74"/>
    </location>
</feature>
<organism evidence="2 3">
    <name type="scientific">Symbiochloris irregularis</name>
    <dbReference type="NCBI Taxonomy" id="706552"/>
    <lineage>
        <taxon>Eukaryota</taxon>
        <taxon>Viridiplantae</taxon>
        <taxon>Chlorophyta</taxon>
        <taxon>core chlorophytes</taxon>
        <taxon>Trebouxiophyceae</taxon>
        <taxon>Trebouxiales</taxon>
        <taxon>Trebouxiaceae</taxon>
        <taxon>Symbiochloris</taxon>
    </lineage>
</organism>